<sequence length="104" mass="11391">MSRLGAVYIVFLAAAALLVTESLAAPPERQRVGSGVDCTKFRCTQYWNHTTKGCPDGCRCSGLDRSTHFPKDGFCVQCDGYFNYPRVDGSDSCKPRARGPSARH</sequence>
<name>A0A131YWA2_RHIAP</name>
<accession>A0A131YWA2</accession>
<organism evidence="2">
    <name type="scientific">Rhipicephalus appendiculatus</name>
    <name type="common">Brown ear tick</name>
    <dbReference type="NCBI Taxonomy" id="34631"/>
    <lineage>
        <taxon>Eukaryota</taxon>
        <taxon>Metazoa</taxon>
        <taxon>Ecdysozoa</taxon>
        <taxon>Arthropoda</taxon>
        <taxon>Chelicerata</taxon>
        <taxon>Arachnida</taxon>
        <taxon>Acari</taxon>
        <taxon>Parasitiformes</taxon>
        <taxon>Ixodida</taxon>
        <taxon>Ixodoidea</taxon>
        <taxon>Ixodidae</taxon>
        <taxon>Rhipicephalinae</taxon>
        <taxon>Rhipicephalus</taxon>
        <taxon>Rhipicephalus</taxon>
    </lineage>
</organism>
<proteinExistence type="predicted"/>
<protein>
    <submittedName>
        <fullName evidence="2">Evasin</fullName>
    </submittedName>
</protein>
<feature type="chain" id="PRO_5007286181" evidence="1">
    <location>
        <begin position="25"/>
        <end position="104"/>
    </location>
</feature>
<evidence type="ECO:0000256" key="1">
    <source>
        <dbReference type="SAM" id="SignalP"/>
    </source>
</evidence>
<feature type="signal peptide" evidence="1">
    <location>
        <begin position="1"/>
        <end position="24"/>
    </location>
</feature>
<dbReference type="EMBL" id="GEDV01006366">
    <property type="protein sequence ID" value="JAP82191.1"/>
    <property type="molecule type" value="Transcribed_RNA"/>
</dbReference>
<keyword evidence="1" id="KW-0732">Signal</keyword>
<reference evidence="2" key="1">
    <citation type="journal article" date="2016" name="Ticks Tick Borne Dis.">
        <title>De novo assembly and annotation of the salivary gland transcriptome of Rhipicephalus appendiculatus male and female ticks during blood feeding.</title>
        <authorList>
            <person name="de Castro M.H."/>
            <person name="de Klerk D."/>
            <person name="Pienaar R."/>
            <person name="Latif A.A."/>
            <person name="Rees D.J."/>
            <person name="Mans B.J."/>
        </authorList>
    </citation>
    <scope>NUCLEOTIDE SEQUENCE</scope>
    <source>
        <tissue evidence="2">Salivary glands</tissue>
    </source>
</reference>
<evidence type="ECO:0000313" key="2">
    <source>
        <dbReference type="EMBL" id="JAP82191.1"/>
    </source>
</evidence>
<dbReference type="AlphaFoldDB" id="A0A131YWA2"/>